<proteinExistence type="inferred from homology"/>
<dbReference type="Pfam" id="PF00156">
    <property type="entry name" value="Pribosyltran"/>
    <property type="match status" value="1"/>
</dbReference>
<evidence type="ECO:0000256" key="8">
    <source>
        <dbReference type="ARBA" id="ARBA00022975"/>
    </source>
</evidence>
<dbReference type="Gene3D" id="3.40.50.2020">
    <property type="match status" value="1"/>
</dbReference>
<comment type="subunit">
    <text evidence="4">Homodimer.</text>
</comment>
<reference evidence="10 11" key="1">
    <citation type="submission" date="2016-07" db="EMBL/GenBank/DDBJ databases">
        <title>Pervasive Adenine N6-methylation of Active Genes in Fungi.</title>
        <authorList>
            <consortium name="DOE Joint Genome Institute"/>
            <person name="Mondo S.J."/>
            <person name="Dannebaum R.O."/>
            <person name="Kuo R.C."/>
            <person name="Labutti K."/>
            <person name="Haridas S."/>
            <person name="Kuo A."/>
            <person name="Salamov A."/>
            <person name="Ahrendt S.R."/>
            <person name="Lipzen A."/>
            <person name="Sullivan W."/>
            <person name="Andreopoulos W.B."/>
            <person name="Clum A."/>
            <person name="Lindquist E."/>
            <person name="Daum C."/>
            <person name="Ramamoorthy G.K."/>
            <person name="Gryganskyi A."/>
            <person name="Culley D."/>
            <person name="Magnuson J.K."/>
            <person name="James T.Y."/>
            <person name="O'Malley M.A."/>
            <person name="Stajich J.E."/>
            <person name="Spatafora J.W."/>
            <person name="Visel A."/>
            <person name="Grigoriev I.V."/>
        </authorList>
    </citation>
    <scope>NUCLEOTIDE SEQUENCE [LARGE SCALE GENOMIC DNA]</scope>
    <source>
        <strain evidence="10 11">JEL800</strain>
    </source>
</reference>
<sequence>MTEIKQYQRDFIKFAIENNSGRTSPYFFNSGLFKDGQALALLGKYYAAALVDSKLDYNVIFGPAYKGIPLVASTAVALYSNHGVNAPYSFNRKEKKDHGEGGSIVGSALAGKIVVIDDVITAGTAIRESVDIIKASGAELVGVLISLDRQERGMGDTKLSAIEQVEQDYKIPVISIVSLKHVVAYLKEVGGKEKEVESIVNYWKENGVGSL</sequence>
<dbReference type="OrthoDB" id="5553476at2759"/>
<evidence type="ECO:0000256" key="7">
    <source>
        <dbReference type="ARBA" id="ARBA00022679"/>
    </source>
</evidence>
<dbReference type="InterPro" id="IPR000836">
    <property type="entry name" value="PRTase_dom"/>
</dbReference>
<dbReference type="PANTHER" id="PTHR46683">
    <property type="entry name" value="OROTATE PHOSPHORIBOSYLTRANSFERASE 1-RELATED"/>
    <property type="match status" value="1"/>
</dbReference>
<evidence type="ECO:0000256" key="1">
    <source>
        <dbReference type="ARBA" id="ARBA00003769"/>
    </source>
</evidence>
<comment type="function">
    <text evidence="1">Catalyzes the transfer of a ribosyl phosphate group from 5-phosphoribose 1-diphosphate to orotate, leading to the formation of orotidine monophosphate (OMP).</text>
</comment>
<keyword evidence="7 10" id="KW-0808">Transferase</keyword>
<keyword evidence="11" id="KW-1185">Reference proteome</keyword>
<evidence type="ECO:0000256" key="2">
    <source>
        <dbReference type="ARBA" id="ARBA00004889"/>
    </source>
</evidence>
<gene>
    <name evidence="10" type="ORF">BCR33DRAFT_762459</name>
</gene>
<dbReference type="GO" id="GO:0006207">
    <property type="term" value="P:'de novo' pyrimidine nucleobase biosynthetic process"/>
    <property type="evidence" value="ECO:0007669"/>
    <property type="project" value="EnsemblFungi"/>
</dbReference>
<protein>
    <recommendedName>
        <fullName evidence="5">orotate phosphoribosyltransferase</fullName>
        <ecNumber evidence="5">2.4.2.10</ecNumber>
    </recommendedName>
</protein>
<comment type="similarity">
    <text evidence="3">Belongs to the purine/pyrimidine phosphoribosyltransferase family. PyrE subfamily.</text>
</comment>
<dbReference type="InterPro" id="IPR023031">
    <property type="entry name" value="OPRT"/>
</dbReference>
<evidence type="ECO:0000313" key="10">
    <source>
        <dbReference type="EMBL" id="ORY50874.1"/>
    </source>
</evidence>
<dbReference type="SUPFAM" id="SSF53271">
    <property type="entry name" value="PRTase-like"/>
    <property type="match status" value="1"/>
</dbReference>
<comment type="pathway">
    <text evidence="2">Pyrimidine metabolism; UMP biosynthesis via de novo pathway; UMP from orotate: step 1/2.</text>
</comment>
<name>A0A1Y2CVN2_9FUNG</name>
<keyword evidence="8" id="KW-0665">Pyrimidine biosynthesis</keyword>
<evidence type="ECO:0000259" key="9">
    <source>
        <dbReference type="Pfam" id="PF00156"/>
    </source>
</evidence>
<dbReference type="AlphaFoldDB" id="A0A1Y2CVN2"/>
<dbReference type="GO" id="GO:0005737">
    <property type="term" value="C:cytoplasm"/>
    <property type="evidence" value="ECO:0007669"/>
    <property type="project" value="TreeGrafter"/>
</dbReference>
<evidence type="ECO:0000256" key="6">
    <source>
        <dbReference type="ARBA" id="ARBA00022676"/>
    </source>
</evidence>
<dbReference type="EC" id="2.4.2.10" evidence="5"/>
<dbReference type="InterPro" id="IPR029057">
    <property type="entry name" value="PRTase-like"/>
</dbReference>
<dbReference type="CDD" id="cd06223">
    <property type="entry name" value="PRTases_typeI"/>
    <property type="match status" value="1"/>
</dbReference>
<dbReference type="GO" id="GO:0004588">
    <property type="term" value="F:orotate phosphoribosyltransferase activity"/>
    <property type="evidence" value="ECO:0007669"/>
    <property type="project" value="UniProtKB-EC"/>
</dbReference>
<evidence type="ECO:0000256" key="3">
    <source>
        <dbReference type="ARBA" id="ARBA00006340"/>
    </source>
</evidence>
<dbReference type="GO" id="GO:0046132">
    <property type="term" value="P:pyrimidine ribonucleoside biosynthetic process"/>
    <property type="evidence" value="ECO:0007669"/>
    <property type="project" value="TreeGrafter"/>
</dbReference>
<evidence type="ECO:0000256" key="4">
    <source>
        <dbReference type="ARBA" id="ARBA00011738"/>
    </source>
</evidence>
<keyword evidence="6 10" id="KW-0328">Glycosyltransferase</keyword>
<organism evidence="10 11">
    <name type="scientific">Rhizoclosmatium globosum</name>
    <dbReference type="NCBI Taxonomy" id="329046"/>
    <lineage>
        <taxon>Eukaryota</taxon>
        <taxon>Fungi</taxon>
        <taxon>Fungi incertae sedis</taxon>
        <taxon>Chytridiomycota</taxon>
        <taxon>Chytridiomycota incertae sedis</taxon>
        <taxon>Chytridiomycetes</taxon>
        <taxon>Chytridiales</taxon>
        <taxon>Chytriomycetaceae</taxon>
        <taxon>Rhizoclosmatium</taxon>
    </lineage>
</organism>
<evidence type="ECO:0000256" key="5">
    <source>
        <dbReference type="ARBA" id="ARBA00011971"/>
    </source>
</evidence>
<dbReference type="UniPathway" id="UPA00070">
    <property type="reaction ID" value="UER00119"/>
</dbReference>
<dbReference type="STRING" id="329046.A0A1Y2CVN2"/>
<comment type="caution">
    <text evidence="10">The sequence shown here is derived from an EMBL/GenBank/DDBJ whole genome shotgun (WGS) entry which is preliminary data.</text>
</comment>
<dbReference type="HAMAP" id="MF_01208">
    <property type="entry name" value="PyrE"/>
    <property type="match status" value="1"/>
</dbReference>
<evidence type="ECO:0000313" key="11">
    <source>
        <dbReference type="Proteomes" id="UP000193642"/>
    </source>
</evidence>
<feature type="domain" description="Phosphoribosyltransferase" evidence="9">
    <location>
        <begin position="35"/>
        <end position="155"/>
    </location>
</feature>
<dbReference type="EMBL" id="MCGO01000006">
    <property type="protein sequence ID" value="ORY50874.1"/>
    <property type="molecule type" value="Genomic_DNA"/>
</dbReference>
<accession>A0A1Y2CVN2</accession>
<dbReference type="InterPro" id="IPR004467">
    <property type="entry name" value="Or_phspho_trans_dom"/>
</dbReference>
<dbReference type="NCBIfam" id="TIGR00336">
    <property type="entry name" value="pyrE"/>
    <property type="match status" value="1"/>
</dbReference>
<dbReference type="GO" id="GO:0044205">
    <property type="term" value="P:'de novo' UMP biosynthetic process"/>
    <property type="evidence" value="ECO:0007669"/>
    <property type="project" value="UniProtKB-UniPathway"/>
</dbReference>
<dbReference type="FunFam" id="3.40.50.2020:FF:000008">
    <property type="entry name" value="Orotate phosphoribosyltransferase"/>
    <property type="match status" value="1"/>
</dbReference>
<dbReference type="PANTHER" id="PTHR46683:SF1">
    <property type="entry name" value="OROTATE PHOSPHORIBOSYLTRANSFERASE 1-RELATED"/>
    <property type="match status" value="1"/>
</dbReference>
<dbReference type="Proteomes" id="UP000193642">
    <property type="component" value="Unassembled WGS sequence"/>
</dbReference>